<gene>
    <name evidence="2" type="ORF">FQN60_003457</name>
</gene>
<feature type="region of interest" description="Disordered" evidence="1">
    <location>
        <begin position="197"/>
        <end position="227"/>
    </location>
</feature>
<feature type="region of interest" description="Disordered" evidence="1">
    <location>
        <begin position="10"/>
        <end position="29"/>
    </location>
</feature>
<dbReference type="Proteomes" id="UP000327493">
    <property type="component" value="Chromosome 15"/>
</dbReference>
<dbReference type="AlphaFoldDB" id="A0A5J5CVC4"/>
<name>A0A5J5CVC4_9PERO</name>
<keyword evidence="3" id="KW-1185">Reference proteome</keyword>
<evidence type="ECO:0000313" key="2">
    <source>
        <dbReference type="EMBL" id="KAA8584763.1"/>
    </source>
</evidence>
<protein>
    <submittedName>
        <fullName evidence="2">Uncharacterized protein</fullName>
    </submittedName>
</protein>
<feature type="region of interest" description="Disordered" evidence="1">
    <location>
        <begin position="87"/>
        <end position="106"/>
    </location>
</feature>
<comment type="caution">
    <text evidence="2">The sequence shown here is derived from an EMBL/GenBank/DDBJ whole genome shotgun (WGS) entry which is preliminary data.</text>
</comment>
<feature type="region of interest" description="Disordered" evidence="1">
    <location>
        <begin position="247"/>
        <end position="315"/>
    </location>
</feature>
<evidence type="ECO:0000256" key="1">
    <source>
        <dbReference type="SAM" id="MobiDB-lite"/>
    </source>
</evidence>
<dbReference type="EMBL" id="VOFY01000015">
    <property type="protein sequence ID" value="KAA8584763.1"/>
    <property type="molecule type" value="Genomic_DNA"/>
</dbReference>
<feature type="compositionally biased region" description="Basic and acidic residues" evidence="1">
    <location>
        <begin position="289"/>
        <end position="304"/>
    </location>
</feature>
<proteinExistence type="predicted"/>
<sequence>MFRNSLKMFLGGKPRKNHSGGGSGLEPEGSEVRMMEGFTRSLPSSPLLNLRLVKRTGRVSSSSYLFLPTSFIFVSLSPLCAREKELRTRKRRTSPSDLLTPPPWNPSEPISTNQHCKLVMDCTAAILKACARSRTKWCRHERPSVRRPWRPGDGCSCGADVTAVTGHASSLLRRLLLYACCCQAHEDSSELCRERVDRPGEAQRGGRGRSEEEGEEDDLGPPPSVDEAADALMTRLGFLLGEKIMGGEAGSPYHAQHDTQPPAGGEGTDDNTHASSNHVSVTSPTSTLESRDSGIIAERDDSGKDPGNGYHGSSLNLWQQGARPVVASSSSSCMAAVGSTNNSSLYRAVRTQVLDLSLIQVVILWTRDSTQTQVMMTQLGLNFDSSLVNRTRTPTLGTRDSTGTRALITWTRTLMKSDSEVR</sequence>
<reference evidence="2 3" key="1">
    <citation type="submission" date="2019-08" db="EMBL/GenBank/DDBJ databases">
        <title>A chromosome-level genome assembly, high-density linkage maps, and genome scans reveal the genomic architecture of hybrid incompatibilities underlying speciation via character displacement in darters (Percidae: Etheostominae).</title>
        <authorList>
            <person name="Moran R.L."/>
            <person name="Catchen J.M."/>
            <person name="Fuller R.C."/>
        </authorList>
    </citation>
    <scope>NUCLEOTIDE SEQUENCE [LARGE SCALE GENOMIC DNA]</scope>
    <source>
        <strain evidence="2">EspeVRDwgs_2016</strain>
        <tissue evidence="2">Muscle</tissue>
    </source>
</reference>
<accession>A0A5J5CVC4</accession>
<feature type="compositionally biased region" description="Polar residues" evidence="1">
    <location>
        <begin position="273"/>
        <end position="288"/>
    </location>
</feature>
<evidence type="ECO:0000313" key="3">
    <source>
        <dbReference type="Proteomes" id="UP000327493"/>
    </source>
</evidence>
<organism evidence="2 3">
    <name type="scientific">Etheostoma spectabile</name>
    <name type="common">orangethroat darter</name>
    <dbReference type="NCBI Taxonomy" id="54343"/>
    <lineage>
        <taxon>Eukaryota</taxon>
        <taxon>Metazoa</taxon>
        <taxon>Chordata</taxon>
        <taxon>Craniata</taxon>
        <taxon>Vertebrata</taxon>
        <taxon>Euteleostomi</taxon>
        <taxon>Actinopterygii</taxon>
        <taxon>Neopterygii</taxon>
        <taxon>Teleostei</taxon>
        <taxon>Neoteleostei</taxon>
        <taxon>Acanthomorphata</taxon>
        <taxon>Eupercaria</taxon>
        <taxon>Perciformes</taxon>
        <taxon>Percoidei</taxon>
        <taxon>Percidae</taxon>
        <taxon>Etheostomatinae</taxon>
        <taxon>Etheostoma</taxon>
    </lineage>
</organism>